<dbReference type="Proteomes" id="UP001196870">
    <property type="component" value="Unassembled WGS sequence"/>
</dbReference>
<comment type="caution">
    <text evidence="1">The sequence shown here is derived from an EMBL/GenBank/DDBJ whole genome shotgun (WGS) entry which is preliminary data.</text>
</comment>
<keyword evidence="2" id="KW-1185">Reference proteome</keyword>
<name>A0ABS5EV51_9PROT</name>
<evidence type="ECO:0000313" key="1">
    <source>
        <dbReference type="EMBL" id="MBR0664175.1"/>
    </source>
</evidence>
<organism evidence="1 2">
    <name type="scientific">Plastoroseomonas hellenica</name>
    <dbReference type="NCBI Taxonomy" id="2687306"/>
    <lineage>
        <taxon>Bacteria</taxon>
        <taxon>Pseudomonadati</taxon>
        <taxon>Pseudomonadota</taxon>
        <taxon>Alphaproteobacteria</taxon>
        <taxon>Acetobacterales</taxon>
        <taxon>Acetobacteraceae</taxon>
        <taxon>Plastoroseomonas</taxon>
    </lineage>
</organism>
<sequence length="110" mass="11451">MGLLADIATLFASVHRLTEAEKALSRHGAEMRAAHEALRAEIAGLSERIARIEQRLDDQAGVTAATAREAASGAVAGALAALGERLVRLELAAPPPASRRGRALPPPAEE</sequence>
<reference evidence="2" key="1">
    <citation type="journal article" date="2021" name="Syst. Appl. Microbiol.">
        <title>Roseomonas hellenica sp. nov., isolated from roots of wild-growing Alkanna tinctoria.</title>
        <authorList>
            <person name="Rat A."/>
            <person name="Naranjo H.D."/>
            <person name="Lebbe L."/>
            <person name="Cnockaert M."/>
            <person name="Krigas N."/>
            <person name="Grigoriadou K."/>
            <person name="Maloupa E."/>
            <person name="Willems A."/>
        </authorList>
    </citation>
    <scope>NUCLEOTIDE SEQUENCE [LARGE SCALE GENOMIC DNA]</scope>
    <source>
        <strain evidence="2">LMG 31523</strain>
    </source>
</reference>
<gene>
    <name evidence="1" type="ORF">GXW71_07385</name>
</gene>
<protein>
    <submittedName>
        <fullName evidence="1">Uncharacterized protein</fullName>
    </submittedName>
</protein>
<evidence type="ECO:0000313" key="2">
    <source>
        <dbReference type="Proteomes" id="UP001196870"/>
    </source>
</evidence>
<proteinExistence type="predicted"/>
<dbReference type="RefSeq" id="WP_211851777.1">
    <property type="nucleotide sequence ID" value="NZ_JAAGBB010000007.1"/>
</dbReference>
<dbReference type="EMBL" id="JAAGBB010000007">
    <property type="protein sequence ID" value="MBR0664175.1"/>
    <property type="molecule type" value="Genomic_DNA"/>
</dbReference>
<accession>A0ABS5EV51</accession>